<dbReference type="Gene3D" id="1.10.1070.11">
    <property type="entry name" value="Phosphatidylinositol 3-/4-kinase, catalytic domain"/>
    <property type="match status" value="1"/>
</dbReference>
<dbReference type="PANTHER" id="PTHR10048:SF22">
    <property type="entry name" value="PHOSPHATIDYLINOSITOL 4-KINASE BETA"/>
    <property type="match status" value="1"/>
</dbReference>
<keyword evidence="4" id="KW-0472">Membrane</keyword>
<dbReference type="GO" id="GO:0004430">
    <property type="term" value="F:1-phosphatidylinositol 4-kinase activity"/>
    <property type="evidence" value="ECO:0007669"/>
    <property type="project" value="TreeGrafter"/>
</dbReference>
<feature type="region of interest" description="Disordered" evidence="3">
    <location>
        <begin position="332"/>
        <end position="362"/>
    </location>
</feature>
<feature type="domain" description="PI3K/PI4K catalytic" evidence="6">
    <location>
        <begin position="371"/>
        <end position="646"/>
    </location>
</feature>
<keyword evidence="4" id="KW-1133">Transmembrane helix</keyword>
<evidence type="ECO:0000256" key="3">
    <source>
        <dbReference type="SAM" id="MobiDB-lite"/>
    </source>
</evidence>
<evidence type="ECO:0000256" key="2">
    <source>
        <dbReference type="ARBA" id="ARBA00022777"/>
    </source>
</evidence>
<name>A0A9W6ZIE9_9STRA</name>
<keyword evidence="1" id="KW-0808">Transferase</keyword>
<feature type="signal peptide" evidence="5">
    <location>
        <begin position="1"/>
        <end position="21"/>
    </location>
</feature>
<keyword evidence="4" id="KW-0812">Transmembrane</keyword>
<keyword evidence="2" id="KW-0418">Kinase</keyword>
<dbReference type="SMART" id="SM00146">
    <property type="entry name" value="PI3Kc"/>
    <property type="match status" value="1"/>
</dbReference>
<dbReference type="InterPro" id="IPR015433">
    <property type="entry name" value="PI3/4_kinase"/>
</dbReference>
<gene>
    <name evidence="7" type="ORF">TL16_g01051</name>
</gene>
<proteinExistence type="predicted"/>
<dbReference type="PANTHER" id="PTHR10048">
    <property type="entry name" value="PHOSPHATIDYLINOSITOL KINASE"/>
    <property type="match status" value="1"/>
</dbReference>
<dbReference type="InterPro" id="IPR000403">
    <property type="entry name" value="PI3/4_kinase_cat_dom"/>
</dbReference>
<dbReference type="GO" id="GO:0048015">
    <property type="term" value="P:phosphatidylinositol-mediated signaling"/>
    <property type="evidence" value="ECO:0007669"/>
    <property type="project" value="TreeGrafter"/>
</dbReference>
<dbReference type="SUPFAM" id="SSF56112">
    <property type="entry name" value="Protein kinase-like (PK-like)"/>
    <property type="match status" value="1"/>
</dbReference>
<comment type="caution">
    <text evidence="7">The sequence shown here is derived from an EMBL/GenBank/DDBJ whole genome shotgun (WGS) entry which is preliminary data.</text>
</comment>
<protein>
    <recommendedName>
        <fullName evidence="6">PI3K/PI4K catalytic domain-containing protein</fullName>
    </recommendedName>
</protein>
<evidence type="ECO:0000313" key="7">
    <source>
        <dbReference type="EMBL" id="GMH51638.1"/>
    </source>
</evidence>
<dbReference type="EMBL" id="BLQM01000022">
    <property type="protein sequence ID" value="GMH51638.1"/>
    <property type="molecule type" value="Genomic_DNA"/>
</dbReference>
<dbReference type="GO" id="GO:0046854">
    <property type="term" value="P:phosphatidylinositol phosphate biosynthetic process"/>
    <property type="evidence" value="ECO:0007669"/>
    <property type="project" value="InterPro"/>
</dbReference>
<dbReference type="Pfam" id="PF00454">
    <property type="entry name" value="PI3_PI4_kinase"/>
    <property type="match status" value="1"/>
</dbReference>
<feature type="transmembrane region" description="Helical" evidence="4">
    <location>
        <begin position="920"/>
        <end position="940"/>
    </location>
</feature>
<evidence type="ECO:0000256" key="5">
    <source>
        <dbReference type="SAM" id="SignalP"/>
    </source>
</evidence>
<evidence type="ECO:0000313" key="8">
    <source>
        <dbReference type="Proteomes" id="UP001162640"/>
    </source>
</evidence>
<dbReference type="InterPro" id="IPR036940">
    <property type="entry name" value="PI3/4_kinase_cat_sf"/>
</dbReference>
<feature type="transmembrane region" description="Helical" evidence="4">
    <location>
        <begin position="822"/>
        <end position="840"/>
    </location>
</feature>
<sequence>MLPPIPHFLSLTLILSRLLLHLPTLLFPPHSPPLPPIDLSLLPLDHLPSYLYTYLSQLPSGTHRLIFLKQTLNSLTQTYLTTYISSEGYSDIITPDTISTLLTCSAPFSEVMRERIYEECKRRPFEVGIKACWHLESCIGKDYLKLASHTSPLVFLTSSPQTRSAILHWSTLKKSQYSLLENLESSTAYGVNGTLKMRRRRFCETSGSMNLITRLCGVCDVLKKDRNLLWSCVGGLNEGVKRFEVSEGVIGLDDIIDLPLDPNNEIIKPAFLPVLPIFGTKNFRLKRLVKVLPEYCRVLNSRERRPWMCMMEVVDYDPTPPTEGRLIREADEEEKVEVENSNPTPPPPQINPPTPPLSESPHSSKILTSIFGPSHSTLKSHHRPLSPYSNLPGWNLLHYVIKSGEDVRLETLIMSLIKIFNQQFNELQGGAKITPYEITSCGVCKGVIECVEDSISISDLKKDNIFRTQIHTLQNMFNTVFGGEKRRGFLRSLVGYSLVCYVLQVKDRHNANILLTREGEIVHIDFGYVLGSIPKMGRIPIFSERAPFKLTKEMWEVIGGWREGGEEFCRLFDEGLVKLSEVRDEICAILLSGLISISPTGDNLQSRKEAELIVEGVRRRLTIKENARERKEFVFGLVSVAINDWGTSTYDWLQKNMNGYEAMVMKFTLQGRSNFALATAACIGLNIGLQSLFAFMNNMKKPVAIQLREQLIVWTLVKPGVDAYRYRMALKKRGEQGVMDIQVEMMTTRVVEMVTEAGPGTVIQLAAVISSASDPAANLALLSSITTAAFMSCMMSYDWDTGKRKREEDAKFYGYMGDSAKGKIKVTLLLFFFSCFNLGVRSLSLVLLSMHGAVMATSVFVSEMALFFAVKAIRQDFQYWLPVYGVTGFVASFFGRLLTKLATDWAATVQFRHPNEVGGSYFLFSIFLTVLMGLVSAFFYDHSEAEKSSPEGCSWEESTMIRTMCFSCLGLLLSLTFLLLTIKRSYICTFTNPQTGKSYVQEKFFNDELDRYKVLIFANNENNWVPQIGSEVKIWLNENLGKWVEEKQSWFDAHYKSTIPDWIVEDEELLKEIRDDDVKVIIDKQRSMRRLSMLPVMGEEVGVGVKGGEFVK</sequence>
<dbReference type="Proteomes" id="UP001162640">
    <property type="component" value="Unassembled WGS sequence"/>
</dbReference>
<dbReference type="GO" id="GO:0005737">
    <property type="term" value="C:cytoplasm"/>
    <property type="evidence" value="ECO:0007669"/>
    <property type="project" value="TreeGrafter"/>
</dbReference>
<evidence type="ECO:0000259" key="6">
    <source>
        <dbReference type="PROSITE" id="PS50290"/>
    </source>
</evidence>
<evidence type="ECO:0000256" key="4">
    <source>
        <dbReference type="SAM" id="Phobius"/>
    </source>
</evidence>
<feature type="transmembrane region" description="Helical" evidence="4">
    <location>
        <begin position="879"/>
        <end position="899"/>
    </location>
</feature>
<feature type="transmembrane region" description="Helical" evidence="4">
    <location>
        <begin position="675"/>
        <end position="696"/>
    </location>
</feature>
<evidence type="ECO:0000256" key="1">
    <source>
        <dbReference type="ARBA" id="ARBA00022679"/>
    </source>
</evidence>
<dbReference type="PROSITE" id="PS00916">
    <property type="entry name" value="PI3_4_KINASE_2"/>
    <property type="match status" value="1"/>
</dbReference>
<dbReference type="PROSITE" id="PS50290">
    <property type="entry name" value="PI3_4_KINASE_3"/>
    <property type="match status" value="1"/>
</dbReference>
<feature type="chain" id="PRO_5040897604" description="PI3K/PI4K catalytic domain-containing protein" evidence="5">
    <location>
        <begin position="22"/>
        <end position="1112"/>
    </location>
</feature>
<dbReference type="Gene3D" id="3.30.1010.10">
    <property type="entry name" value="Phosphatidylinositol 3-kinase Catalytic Subunit, Chain A, domain 4"/>
    <property type="match status" value="1"/>
</dbReference>
<accession>A0A9W6ZIE9</accession>
<dbReference type="AlphaFoldDB" id="A0A9W6ZIE9"/>
<dbReference type="GO" id="GO:0016020">
    <property type="term" value="C:membrane"/>
    <property type="evidence" value="ECO:0007669"/>
    <property type="project" value="TreeGrafter"/>
</dbReference>
<dbReference type="InterPro" id="IPR018936">
    <property type="entry name" value="PI3/4_kinase_CS"/>
</dbReference>
<organism evidence="7 8">
    <name type="scientific">Triparma laevis f. inornata</name>
    <dbReference type="NCBI Taxonomy" id="1714386"/>
    <lineage>
        <taxon>Eukaryota</taxon>
        <taxon>Sar</taxon>
        <taxon>Stramenopiles</taxon>
        <taxon>Ochrophyta</taxon>
        <taxon>Bolidophyceae</taxon>
        <taxon>Parmales</taxon>
        <taxon>Triparmaceae</taxon>
        <taxon>Triparma</taxon>
    </lineage>
</organism>
<keyword evidence="5" id="KW-0732">Signal</keyword>
<reference evidence="8" key="1">
    <citation type="journal article" date="2023" name="Commun. Biol.">
        <title>Genome analysis of Parmales, the sister group of diatoms, reveals the evolutionary specialization of diatoms from phago-mixotrophs to photoautotrophs.</title>
        <authorList>
            <person name="Ban H."/>
            <person name="Sato S."/>
            <person name="Yoshikawa S."/>
            <person name="Yamada K."/>
            <person name="Nakamura Y."/>
            <person name="Ichinomiya M."/>
            <person name="Sato N."/>
            <person name="Blanc-Mathieu R."/>
            <person name="Endo H."/>
            <person name="Kuwata A."/>
            <person name="Ogata H."/>
        </authorList>
    </citation>
    <scope>NUCLEOTIDE SEQUENCE [LARGE SCALE GENOMIC DNA]</scope>
</reference>
<feature type="compositionally biased region" description="Pro residues" evidence="3">
    <location>
        <begin position="343"/>
        <end position="358"/>
    </location>
</feature>
<dbReference type="InterPro" id="IPR011009">
    <property type="entry name" value="Kinase-like_dom_sf"/>
</dbReference>
<feature type="transmembrane region" description="Helical" evidence="4">
    <location>
        <begin position="960"/>
        <end position="980"/>
    </location>
</feature>